<dbReference type="RefSeq" id="XP_062713021.1">
    <property type="nucleotide sequence ID" value="XM_062857037.1"/>
</dbReference>
<evidence type="ECO:0000313" key="2">
    <source>
        <dbReference type="EnsemblMetazoa" id="AALFPA23_006047.P7825"/>
    </source>
</evidence>
<protein>
    <recommendedName>
        <fullName evidence="4">BEN domain-containing protein</fullName>
    </recommendedName>
</protein>
<feature type="compositionally biased region" description="Acidic residues" evidence="1">
    <location>
        <begin position="78"/>
        <end position="89"/>
    </location>
</feature>
<keyword evidence="3" id="KW-1185">Reference proteome</keyword>
<evidence type="ECO:0000256" key="1">
    <source>
        <dbReference type="SAM" id="MobiDB-lite"/>
    </source>
</evidence>
<feature type="region of interest" description="Disordered" evidence="1">
    <location>
        <begin position="1"/>
        <end position="89"/>
    </location>
</feature>
<feature type="compositionally biased region" description="Polar residues" evidence="1">
    <location>
        <begin position="236"/>
        <end position="246"/>
    </location>
</feature>
<reference evidence="3" key="1">
    <citation type="journal article" date="2015" name="Proc. Natl. Acad. Sci. U.S.A.">
        <title>Genome sequence of the Asian Tiger mosquito, Aedes albopictus, reveals insights into its biology, genetics, and evolution.</title>
        <authorList>
            <person name="Chen X.G."/>
            <person name="Jiang X."/>
            <person name="Gu J."/>
            <person name="Xu M."/>
            <person name="Wu Y."/>
            <person name="Deng Y."/>
            <person name="Zhang C."/>
            <person name="Bonizzoni M."/>
            <person name="Dermauw W."/>
            <person name="Vontas J."/>
            <person name="Armbruster P."/>
            <person name="Huang X."/>
            <person name="Yang Y."/>
            <person name="Zhang H."/>
            <person name="He W."/>
            <person name="Peng H."/>
            <person name="Liu Y."/>
            <person name="Wu K."/>
            <person name="Chen J."/>
            <person name="Lirakis M."/>
            <person name="Topalis P."/>
            <person name="Van Leeuwen T."/>
            <person name="Hall A.B."/>
            <person name="Jiang X."/>
            <person name="Thorpe C."/>
            <person name="Mueller R.L."/>
            <person name="Sun C."/>
            <person name="Waterhouse R.M."/>
            <person name="Yan G."/>
            <person name="Tu Z.J."/>
            <person name="Fang X."/>
            <person name="James A.A."/>
        </authorList>
    </citation>
    <scope>NUCLEOTIDE SEQUENCE [LARGE SCALE GENOMIC DNA]</scope>
    <source>
        <strain evidence="3">Foshan</strain>
    </source>
</reference>
<evidence type="ECO:0000313" key="3">
    <source>
        <dbReference type="Proteomes" id="UP000069940"/>
    </source>
</evidence>
<dbReference type="EnsemblMetazoa" id="AALFPA23_006047.R7825">
    <property type="protein sequence ID" value="AALFPA23_006047.P7825"/>
    <property type="gene ID" value="AALFPA23_006047"/>
</dbReference>
<organism evidence="2 3">
    <name type="scientific">Aedes albopictus</name>
    <name type="common">Asian tiger mosquito</name>
    <name type="synonym">Stegomyia albopicta</name>
    <dbReference type="NCBI Taxonomy" id="7160"/>
    <lineage>
        <taxon>Eukaryota</taxon>
        <taxon>Metazoa</taxon>
        <taxon>Ecdysozoa</taxon>
        <taxon>Arthropoda</taxon>
        <taxon>Hexapoda</taxon>
        <taxon>Insecta</taxon>
        <taxon>Pterygota</taxon>
        <taxon>Neoptera</taxon>
        <taxon>Endopterygota</taxon>
        <taxon>Diptera</taxon>
        <taxon>Nematocera</taxon>
        <taxon>Culicoidea</taxon>
        <taxon>Culicidae</taxon>
        <taxon>Culicinae</taxon>
        <taxon>Aedini</taxon>
        <taxon>Aedes</taxon>
        <taxon>Stegomyia</taxon>
    </lineage>
</organism>
<accession>A0ABM1Y600</accession>
<dbReference type="GeneID" id="109410623"/>
<evidence type="ECO:0008006" key="4">
    <source>
        <dbReference type="Google" id="ProtNLM"/>
    </source>
</evidence>
<proteinExistence type="predicted"/>
<sequence>MVKTRKTAQRKREQKAANAANMDFLEKQAAEPQPGPANKKQRPEELEQMLIKWQPMDLSFETSAMKSPIPEQEGPTAEQDEDESSDDEFDPLDVKQMHVDDDTLQETETVGVVGALNSVPQNVSETHEGISKTLRNMHEQCETRIATLEKRNSYLTAENTRLMDTNKKLTDQNWKLQCKLVQDNNKKTFFTVDTVDKTGYPTPEWLLKASQVAKDSDYLFIKELMMYLWPKGVGRGTTSGRVSNNPGGKKKQDGNTATEPTVGPSSVSATTPTANANDTSAKLDPSKVKFIKDCLLQRREILGDEYGLANELAKKATQHINRVLANNPLMKSISG</sequence>
<feature type="region of interest" description="Disordered" evidence="1">
    <location>
        <begin position="235"/>
        <end position="280"/>
    </location>
</feature>
<reference evidence="2" key="2">
    <citation type="submission" date="2025-05" db="UniProtKB">
        <authorList>
            <consortium name="EnsemblMetazoa"/>
        </authorList>
    </citation>
    <scope>IDENTIFICATION</scope>
    <source>
        <strain evidence="2">Foshan</strain>
    </source>
</reference>
<name>A0ABM1Y600_AEDAL</name>
<feature type="compositionally biased region" description="Polar residues" evidence="1">
    <location>
        <begin position="254"/>
        <end position="280"/>
    </location>
</feature>
<dbReference type="Proteomes" id="UP000069940">
    <property type="component" value="Unassembled WGS sequence"/>
</dbReference>